<evidence type="ECO:0000313" key="4">
    <source>
        <dbReference type="Proteomes" id="UP001190336"/>
    </source>
</evidence>
<feature type="domain" description="DUF5632" evidence="2">
    <location>
        <begin position="188"/>
        <end position="268"/>
    </location>
</feature>
<dbReference type="Pfam" id="PF18645">
    <property type="entry name" value="DUF5631"/>
    <property type="match status" value="1"/>
</dbReference>
<dbReference type="InterPro" id="IPR040833">
    <property type="entry name" value="DUF5631"/>
</dbReference>
<accession>A0ABN9MQ65</accession>
<name>A0ABN9MQ65_9MYCO</name>
<proteinExistence type="predicted"/>
<gene>
    <name evidence="3" type="ORF">MU0083_000045</name>
</gene>
<keyword evidence="4" id="KW-1185">Reference proteome</keyword>
<reference evidence="3 4" key="1">
    <citation type="submission" date="2023-08" db="EMBL/GenBank/DDBJ databases">
        <authorList>
            <person name="Folkvardsen B D."/>
            <person name="Norman A."/>
        </authorList>
    </citation>
    <scope>NUCLEOTIDE SEQUENCE [LARGE SCALE GENOMIC DNA]</scope>
    <source>
        <strain evidence="3 4">Mu0083</strain>
    </source>
</reference>
<evidence type="ECO:0000313" key="3">
    <source>
        <dbReference type="EMBL" id="CAJ1492984.1"/>
    </source>
</evidence>
<evidence type="ECO:0000259" key="2">
    <source>
        <dbReference type="Pfam" id="PF18646"/>
    </source>
</evidence>
<organism evidence="3 4">
    <name type="scientific">[Mycobacterium] kokjensenii</name>
    <dbReference type="NCBI Taxonomy" id="3064287"/>
    <lineage>
        <taxon>Bacteria</taxon>
        <taxon>Bacillati</taxon>
        <taxon>Actinomycetota</taxon>
        <taxon>Actinomycetes</taxon>
        <taxon>Mycobacteriales</taxon>
        <taxon>Mycobacteriaceae</taxon>
        <taxon>Mycolicibacter</taxon>
    </lineage>
</organism>
<dbReference type="RefSeq" id="WP_308474711.1">
    <property type="nucleotide sequence ID" value="NZ_OY726394.1"/>
</dbReference>
<dbReference type="EMBL" id="OY726394">
    <property type="protein sequence ID" value="CAJ1492984.1"/>
    <property type="molecule type" value="Genomic_DNA"/>
</dbReference>
<protein>
    <submittedName>
        <fullName evidence="3">DUF5631 domain-containing protein</fullName>
    </submittedName>
</protein>
<evidence type="ECO:0000259" key="1">
    <source>
        <dbReference type="Pfam" id="PF18645"/>
    </source>
</evidence>
<dbReference type="Proteomes" id="UP001190336">
    <property type="component" value="Chromosome"/>
</dbReference>
<dbReference type="InterPro" id="IPR040604">
    <property type="entry name" value="DUF5632"/>
</dbReference>
<feature type="domain" description="DUF5631" evidence="1">
    <location>
        <begin position="293"/>
        <end position="387"/>
    </location>
</feature>
<sequence length="405" mass="43110">MAFFGRRSARRRLRSAARESLAIPAFGAPVDCSSWVLGGLWPAELAKVTPETALLADYLNADLRRIADSANEKLHAIGRSGLAGQDRQVAEARVVNVARAFAVLRVESTVRQLHREALDLGTEYLGLNPVPTPVESTEAVAEQPRHRLPEPVGAGPADPPVTQVKADPVPVGLDPAPAPPPVVPEVTESDDQRLQRLLAFVARQQPGLRWAIGRYPDGVTRLATDIAGGWIPPGIDLPAGVELLDPVPRTGTAAEMLGVAMASAAYSPGDRLGWASDFAVTEVSVQPRSLPPVEDLGWQLGEVTHWREGLPRIANTLVRAGSAGTGVAEAEIDLLRVYLDTMRYQLLGQYPDVDSALVLNCMLLSAAEGIATGDTVSANYHYSWYLALSAGSSGSAGQGDSQKSY</sequence>
<dbReference type="Pfam" id="PF18646">
    <property type="entry name" value="DUF5632"/>
    <property type="match status" value="1"/>
</dbReference>